<dbReference type="NCBIfam" id="NF038353">
    <property type="entry name" value="FxLYD_dom"/>
    <property type="match status" value="1"/>
</dbReference>
<keyword evidence="2" id="KW-1185">Reference proteome</keyword>
<evidence type="ECO:0000313" key="1">
    <source>
        <dbReference type="EMBL" id="ADQ14527.1"/>
    </source>
</evidence>
<dbReference type="AlphaFoldDB" id="E4RMJ6"/>
<reference evidence="1 2" key="2">
    <citation type="journal article" date="2011" name="J. Bacteriol.">
        <title>Complete Genome Sequence of the Haloalkaliphilic, Hydrogen Producing Halanaerobium hydrogenoformans.</title>
        <authorList>
            <person name="Brown S.D."/>
            <person name="Begemann M.B."/>
            <person name="Mormile M.R."/>
            <person name="Wall J.D."/>
            <person name="Han C.S."/>
            <person name="Goodwin L.A."/>
            <person name="Pitluck S."/>
            <person name="Land M.L."/>
            <person name="Hauser L.J."/>
            <person name="Elias D.A."/>
        </authorList>
    </citation>
    <scope>NUCLEOTIDE SEQUENCE [LARGE SCALE GENOMIC DNA]</scope>
    <source>
        <strain evidence="2">sapolanicus</strain>
    </source>
</reference>
<dbReference type="HOGENOM" id="CLU_1018494_0_0_9"/>
<dbReference type="STRING" id="656519.Halsa_1095"/>
<sequence>MKKNSIFVIIIFVLFILSLSSTVLAQELEITYLNYYTENRIDISELRYYGNPTPNLFDYKSVIVGEIRNNSSTDMTSVKIIIELYDPEEQEMLATGTARPLASTIKAGETIPFSFPISALQPHSLSEQAIRDYLSLEDQSQDWDEKINLFTDPRFEFYLSEYREVEHPSDNNVFNHRDLEIINLQRMRESNEQVYYDFSVQQIDNSAFREIYGGGLAVYGNANNLIYISSLSRKNNNFAAEEFYTVDYNFSIPKHIDKYASEFEFFAIGTLVD</sequence>
<dbReference type="InterPro" id="IPR047676">
    <property type="entry name" value="FxLYD_dom"/>
</dbReference>
<proteinExistence type="predicted"/>
<name>E4RMJ6_HALHG</name>
<dbReference type="EMBL" id="CP002304">
    <property type="protein sequence ID" value="ADQ14527.1"/>
    <property type="molecule type" value="Genomic_DNA"/>
</dbReference>
<reference evidence="1 2" key="1">
    <citation type="submission" date="2010-11" db="EMBL/GenBank/DDBJ databases">
        <title>Complete sequence of Halanaerobium sp. sapolanicus.</title>
        <authorList>
            <consortium name="US DOE Joint Genome Institute"/>
            <person name="Lucas S."/>
            <person name="Copeland A."/>
            <person name="Lapidus A."/>
            <person name="Cheng J.-F."/>
            <person name="Bruce D."/>
            <person name="Goodwin L."/>
            <person name="Pitluck S."/>
            <person name="Davenport K."/>
            <person name="Detter J.C."/>
            <person name="Han C."/>
            <person name="Tapia R."/>
            <person name="Land M."/>
            <person name="Hauser L."/>
            <person name="Jeffries C."/>
            <person name="Kyrpides N."/>
            <person name="Ivanova N."/>
            <person name="Mikhailova N."/>
            <person name="Begemann M.B."/>
            <person name="Mormile M.R."/>
            <person name="Wall J.D."/>
            <person name="Elias D.A."/>
            <person name="Woyke T."/>
        </authorList>
    </citation>
    <scope>NUCLEOTIDE SEQUENCE [LARGE SCALE GENOMIC DNA]</scope>
    <source>
        <strain evidence="2">sapolanicus</strain>
    </source>
</reference>
<dbReference type="KEGG" id="has:Halsa_1095"/>
<evidence type="ECO:0000313" key="2">
    <source>
        <dbReference type="Proteomes" id="UP000007434"/>
    </source>
</evidence>
<organism evidence="1 2">
    <name type="scientific">Halanaerobium hydrogeniformans</name>
    <name type="common">Halanaerobium sp. (strain sapolanicus)</name>
    <dbReference type="NCBI Taxonomy" id="656519"/>
    <lineage>
        <taxon>Bacteria</taxon>
        <taxon>Bacillati</taxon>
        <taxon>Bacillota</taxon>
        <taxon>Clostridia</taxon>
        <taxon>Halanaerobiales</taxon>
        <taxon>Halanaerobiaceae</taxon>
        <taxon>Halanaerobium</taxon>
    </lineage>
</organism>
<dbReference type="Proteomes" id="UP000007434">
    <property type="component" value="Chromosome"/>
</dbReference>
<dbReference type="RefSeq" id="WP_013405610.1">
    <property type="nucleotide sequence ID" value="NC_014654.1"/>
</dbReference>
<gene>
    <name evidence="1" type="ordered locus">Halsa_1095</name>
</gene>
<protein>
    <submittedName>
        <fullName evidence="1">Uncharacterized protein</fullName>
    </submittedName>
</protein>
<accession>E4RMJ6</accession>